<dbReference type="GO" id="GO:0006355">
    <property type="term" value="P:regulation of DNA-templated transcription"/>
    <property type="evidence" value="ECO:0007669"/>
    <property type="project" value="UniProtKB-ARBA"/>
</dbReference>
<evidence type="ECO:0000256" key="6">
    <source>
        <dbReference type="ARBA" id="ARBA00022833"/>
    </source>
</evidence>
<comment type="subcellular location">
    <subcellularLocation>
        <location evidence="1">Nucleus</location>
    </subcellularLocation>
</comment>
<keyword evidence="3" id="KW-0479">Metal-binding</keyword>
<dbReference type="GeneID" id="100899009"/>
<dbReference type="Pfam" id="PF00096">
    <property type="entry name" value="zf-C2H2"/>
    <property type="match status" value="6"/>
</dbReference>
<dbReference type="SMART" id="SM00355">
    <property type="entry name" value="ZnF_C2H2"/>
    <property type="match status" value="8"/>
</dbReference>
<feature type="domain" description="C2H2-type" evidence="10">
    <location>
        <begin position="337"/>
        <end position="364"/>
    </location>
</feature>
<dbReference type="Proteomes" id="UP000694867">
    <property type="component" value="Unplaced"/>
</dbReference>
<dbReference type="SUPFAM" id="SSF57667">
    <property type="entry name" value="beta-beta-alpha zinc fingers"/>
    <property type="match status" value="4"/>
</dbReference>
<gene>
    <name evidence="12" type="primary">LOC100899009</name>
</gene>
<dbReference type="PROSITE" id="PS00028">
    <property type="entry name" value="ZINC_FINGER_C2H2_1"/>
    <property type="match status" value="8"/>
</dbReference>
<dbReference type="InterPro" id="IPR036236">
    <property type="entry name" value="Znf_C2H2_sf"/>
</dbReference>
<keyword evidence="7" id="KW-0539">Nucleus</keyword>
<evidence type="ECO:0000256" key="3">
    <source>
        <dbReference type="ARBA" id="ARBA00022723"/>
    </source>
</evidence>
<comment type="similarity">
    <text evidence="2">Belongs to the krueppel C2H2-type zinc-finger protein family.</text>
</comment>
<proteinExistence type="inferred from homology"/>
<dbReference type="FunFam" id="3.30.160.60:FF:002343">
    <property type="entry name" value="Zinc finger protein 33A"/>
    <property type="match status" value="1"/>
</dbReference>
<reference evidence="12" key="1">
    <citation type="submission" date="2025-08" db="UniProtKB">
        <authorList>
            <consortium name="RefSeq"/>
        </authorList>
    </citation>
    <scope>IDENTIFICATION</scope>
</reference>
<dbReference type="RefSeq" id="XP_018496446.2">
    <property type="nucleotide sequence ID" value="XM_018640930.2"/>
</dbReference>
<feature type="domain" description="C2H2-type" evidence="10">
    <location>
        <begin position="253"/>
        <end position="280"/>
    </location>
</feature>
<evidence type="ECO:0000256" key="9">
    <source>
        <dbReference type="SAM" id="MobiDB-lite"/>
    </source>
</evidence>
<dbReference type="PROSITE" id="PS50157">
    <property type="entry name" value="ZINC_FINGER_C2H2_2"/>
    <property type="match status" value="8"/>
</dbReference>
<keyword evidence="5 8" id="KW-0863">Zinc-finger</keyword>
<name>A0AAJ7PAG5_9ACAR</name>
<dbReference type="InterPro" id="IPR050331">
    <property type="entry name" value="Zinc_finger"/>
</dbReference>
<evidence type="ECO:0000313" key="11">
    <source>
        <dbReference type="Proteomes" id="UP000694867"/>
    </source>
</evidence>
<feature type="compositionally biased region" description="Polar residues" evidence="9">
    <location>
        <begin position="135"/>
        <end position="144"/>
    </location>
</feature>
<evidence type="ECO:0000256" key="4">
    <source>
        <dbReference type="ARBA" id="ARBA00022737"/>
    </source>
</evidence>
<sequence>MMDVRSGELEYVDAEEVGGMLATETAPAEQVLVQMTDGGLCPMAPATESEIDVRLPPDTIEQLRQGKSVLYRVGERGELWLLQSDCLSQSFEDITMQSAEMEEGVEIGTEILAAVEHSDAEAILKEVVQENPVTEQVTSQSSACSVKLEDSQPEPVNSNTRPESNPIVTSVQQKKLIQAHLTPVSADKPQGRSGQVHQCQTCGASFSSVFHLRRHTHIHTGARPFACKYCPQRFRHKTSLKVHVRKHTGEMPYTCPECRKQFRDPANFKVHVRSHSKEKTYECNHCEKRFNSASTLYAHKKTHDADRPFSCDHCKRAFRFNTTLTRHLRTHTGEKPYSCDHCRAFFTTASNLAAHKKRHENAERKKKEKPLMYSCEHCNLEFHTKNGLKIHRRQHQQQVVRRKAPIREDQPESIAKAQNAEASDLKDRLEPGPTPEKSSSSPNKNSNADRSNNSPESPGAVSERRQEALSLDMVLRGSDSASEKIRTAVISASSSPTDDFQCETCEKKFRNAVVLAAHSRTHNLSRGITVTYMQSVR</sequence>
<evidence type="ECO:0000313" key="12">
    <source>
        <dbReference type="RefSeq" id="XP_018496446.2"/>
    </source>
</evidence>
<feature type="compositionally biased region" description="Polar residues" evidence="9">
    <location>
        <begin position="154"/>
        <end position="165"/>
    </location>
</feature>
<feature type="domain" description="C2H2-type" evidence="10">
    <location>
        <begin position="500"/>
        <end position="527"/>
    </location>
</feature>
<evidence type="ECO:0000256" key="8">
    <source>
        <dbReference type="PROSITE-ProRule" id="PRU00042"/>
    </source>
</evidence>
<evidence type="ECO:0000256" key="7">
    <source>
        <dbReference type="ARBA" id="ARBA00023242"/>
    </source>
</evidence>
<evidence type="ECO:0000256" key="5">
    <source>
        <dbReference type="ARBA" id="ARBA00022771"/>
    </source>
</evidence>
<dbReference type="Gene3D" id="3.30.160.60">
    <property type="entry name" value="Classic Zinc Finger"/>
    <property type="match status" value="6"/>
</dbReference>
<dbReference type="InterPro" id="IPR013087">
    <property type="entry name" value="Znf_C2H2_type"/>
</dbReference>
<dbReference type="KEGG" id="goe:100899009"/>
<dbReference type="FunFam" id="3.30.160.60:FF:000065">
    <property type="entry name" value="B-cell CLL/lymphoma 6, member B"/>
    <property type="match status" value="1"/>
</dbReference>
<dbReference type="AlphaFoldDB" id="A0AAJ7PAG5"/>
<feature type="domain" description="C2H2-type" evidence="10">
    <location>
        <begin position="225"/>
        <end position="252"/>
    </location>
</feature>
<protein>
    <submittedName>
        <fullName evidence="12">Zinc finger protein 2</fullName>
    </submittedName>
</protein>
<keyword evidence="4" id="KW-0677">Repeat</keyword>
<feature type="domain" description="C2H2-type" evidence="10">
    <location>
        <begin position="309"/>
        <end position="336"/>
    </location>
</feature>
<feature type="domain" description="C2H2-type" evidence="10">
    <location>
        <begin position="197"/>
        <end position="224"/>
    </location>
</feature>
<dbReference type="FunFam" id="3.30.160.60:FF:000110">
    <property type="entry name" value="Zinc finger protein-like"/>
    <property type="match status" value="1"/>
</dbReference>
<evidence type="ECO:0000256" key="2">
    <source>
        <dbReference type="ARBA" id="ARBA00006991"/>
    </source>
</evidence>
<accession>A0AAJ7PAG5</accession>
<keyword evidence="11" id="KW-1185">Reference proteome</keyword>
<evidence type="ECO:0000256" key="1">
    <source>
        <dbReference type="ARBA" id="ARBA00004123"/>
    </source>
</evidence>
<feature type="compositionally biased region" description="Low complexity" evidence="9">
    <location>
        <begin position="437"/>
        <end position="446"/>
    </location>
</feature>
<feature type="region of interest" description="Disordered" evidence="9">
    <location>
        <begin position="135"/>
        <end position="165"/>
    </location>
</feature>
<feature type="compositionally biased region" description="Basic residues" evidence="9">
    <location>
        <begin position="389"/>
        <end position="404"/>
    </location>
</feature>
<dbReference type="FunFam" id="3.30.160.60:FF:001498">
    <property type="entry name" value="Zinc finger protein 404"/>
    <property type="match status" value="1"/>
</dbReference>
<evidence type="ECO:0000259" key="10">
    <source>
        <dbReference type="PROSITE" id="PS50157"/>
    </source>
</evidence>
<dbReference type="FunFam" id="3.30.160.60:FF:000624">
    <property type="entry name" value="zinc finger protein 697"/>
    <property type="match status" value="1"/>
</dbReference>
<dbReference type="GO" id="GO:0008270">
    <property type="term" value="F:zinc ion binding"/>
    <property type="evidence" value="ECO:0007669"/>
    <property type="project" value="UniProtKB-KW"/>
</dbReference>
<dbReference type="GO" id="GO:0005634">
    <property type="term" value="C:nucleus"/>
    <property type="evidence" value="ECO:0007669"/>
    <property type="project" value="UniProtKB-SubCell"/>
</dbReference>
<organism evidence="11 12">
    <name type="scientific">Galendromus occidentalis</name>
    <name type="common">western predatory mite</name>
    <dbReference type="NCBI Taxonomy" id="34638"/>
    <lineage>
        <taxon>Eukaryota</taxon>
        <taxon>Metazoa</taxon>
        <taxon>Ecdysozoa</taxon>
        <taxon>Arthropoda</taxon>
        <taxon>Chelicerata</taxon>
        <taxon>Arachnida</taxon>
        <taxon>Acari</taxon>
        <taxon>Parasitiformes</taxon>
        <taxon>Mesostigmata</taxon>
        <taxon>Gamasina</taxon>
        <taxon>Phytoseioidea</taxon>
        <taxon>Phytoseiidae</taxon>
        <taxon>Typhlodrominae</taxon>
        <taxon>Galendromus</taxon>
    </lineage>
</organism>
<dbReference type="PANTHER" id="PTHR16515:SF66">
    <property type="entry name" value="C2H2-TYPE DOMAIN-CONTAINING PROTEIN"/>
    <property type="match status" value="1"/>
</dbReference>
<keyword evidence="6" id="KW-0862">Zinc</keyword>
<feature type="domain" description="C2H2-type" evidence="10">
    <location>
        <begin position="281"/>
        <end position="308"/>
    </location>
</feature>
<dbReference type="PANTHER" id="PTHR16515">
    <property type="entry name" value="PR DOMAIN ZINC FINGER PROTEIN"/>
    <property type="match status" value="1"/>
</dbReference>
<feature type="region of interest" description="Disordered" evidence="9">
    <location>
        <begin position="389"/>
        <end position="466"/>
    </location>
</feature>
<feature type="domain" description="C2H2-type" evidence="10">
    <location>
        <begin position="373"/>
        <end position="400"/>
    </location>
</feature>